<organism evidence="1 2">
    <name type="scientific">Rattus norvegicus</name>
    <name type="common">Rat</name>
    <dbReference type="NCBI Taxonomy" id="10116"/>
    <lineage>
        <taxon>Eukaryota</taxon>
        <taxon>Metazoa</taxon>
        <taxon>Chordata</taxon>
        <taxon>Craniata</taxon>
        <taxon>Vertebrata</taxon>
        <taxon>Euteleostomi</taxon>
        <taxon>Mammalia</taxon>
        <taxon>Eutheria</taxon>
        <taxon>Euarchontoglires</taxon>
        <taxon>Glires</taxon>
        <taxon>Rodentia</taxon>
        <taxon>Myomorpha</taxon>
        <taxon>Muroidea</taxon>
        <taxon>Muridae</taxon>
        <taxon>Murinae</taxon>
        <taxon>Rattus</taxon>
    </lineage>
</organism>
<evidence type="ECO:0000313" key="2">
    <source>
        <dbReference type="Proteomes" id="UP000234681"/>
    </source>
</evidence>
<sequence>MRFGASNPFQNLKQGRLVNIPKTTAKSTFTVIQRGDKDCSGFMNLKAYSVKCGVEEDNT</sequence>
<protein>
    <submittedName>
        <fullName evidence="1">RCG46573, isoform CRA_b</fullName>
    </submittedName>
</protein>
<accession>A6ID99</accession>
<reference evidence="1 2" key="1">
    <citation type="submission" date="2005-09" db="EMBL/GenBank/DDBJ databases">
        <authorList>
            <person name="Mural R.J."/>
            <person name="Li P.W."/>
            <person name="Adams M.D."/>
            <person name="Amanatides P.G."/>
            <person name="Baden-Tillson H."/>
            <person name="Barnstead M."/>
            <person name="Chin S.H."/>
            <person name="Dew I."/>
            <person name="Evans C.A."/>
            <person name="Ferriera S."/>
            <person name="Flanigan M."/>
            <person name="Fosler C."/>
            <person name="Glodek A."/>
            <person name="Gu Z."/>
            <person name="Holt R.A."/>
            <person name="Jennings D."/>
            <person name="Kraft C.L."/>
            <person name="Lu F."/>
            <person name="Nguyen T."/>
            <person name="Nusskern D.R."/>
            <person name="Pfannkoch C.M."/>
            <person name="Sitter C."/>
            <person name="Sutton G.G."/>
            <person name="Venter J.C."/>
            <person name="Wang Z."/>
            <person name="Woodage T."/>
            <person name="Zheng X.H."/>
            <person name="Zhong F."/>
        </authorList>
    </citation>
    <scope>NUCLEOTIDE SEQUENCE [LARGE SCALE GENOMIC DNA]</scope>
    <source>
        <strain>BN</strain>
        <strain evidence="2">Sprague-Dawley</strain>
    </source>
</reference>
<proteinExistence type="predicted"/>
<dbReference type="EMBL" id="CH473958">
    <property type="protein sequence ID" value="EDM09398.1"/>
    <property type="molecule type" value="Genomic_DNA"/>
</dbReference>
<evidence type="ECO:0000313" key="1">
    <source>
        <dbReference type="EMBL" id="EDM09398.1"/>
    </source>
</evidence>
<name>A6ID99_RAT</name>
<gene>
    <name evidence="1" type="ORF">rCG_46573</name>
</gene>
<dbReference type="AlphaFoldDB" id="A6ID99"/>
<dbReference type="Proteomes" id="UP000234681">
    <property type="component" value="Chromosome 13"/>
</dbReference>